<dbReference type="InterPro" id="IPR000597">
    <property type="entry name" value="Ribosomal_uL3"/>
</dbReference>
<name>A0A6J6RRH4_9ZZZZ</name>
<keyword evidence="4" id="KW-0689">Ribosomal protein</keyword>
<keyword evidence="5" id="KW-0687">Ribonucleoprotein</keyword>
<organism evidence="6">
    <name type="scientific">freshwater metagenome</name>
    <dbReference type="NCBI Taxonomy" id="449393"/>
    <lineage>
        <taxon>unclassified sequences</taxon>
        <taxon>metagenomes</taxon>
        <taxon>ecological metagenomes</taxon>
    </lineage>
</organism>
<accession>A0A6J6RRH4</accession>
<dbReference type="InterPro" id="IPR009000">
    <property type="entry name" value="Transl_B-barrel_sf"/>
</dbReference>
<keyword evidence="3" id="KW-0694">RNA-binding</keyword>
<evidence type="ECO:0000256" key="5">
    <source>
        <dbReference type="ARBA" id="ARBA00023274"/>
    </source>
</evidence>
<dbReference type="Gene3D" id="3.30.160.810">
    <property type="match status" value="1"/>
</dbReference>
<sequence>MAVKGILGRKLGMTQIWDASNRVVPVTVIQAGPCRVVQLKTPERDGYCAVQLSFSPTKEKRISKPEMGHLAKASAEPSRELAELRVENLSGYEVGQVIGANIFSAGEKVDVTGISKGKGFTGVMQRHNFKGLSASHGTHRKHRSPGSIGACATPARVFKGMRMAGQHGNTKVTTQNLEVIEGDLERGLLLVRGAVPGPKGGLVFIRNAAKGPVVEFVLPSTEPLVEEEVVEADVAVVESEVEATTDGGDTE</sequence>
<protein>
    <submittedName>
        <fullName evidence="6">Unannotated protein</fullName>
    </submittedName>
</protein>
<dbReference type="GO" id="GO:0022625">
    <property type="term" value="C:cytosolic large ribosomal subunit"/>
    <property type="evidence" value="ECO:0007669"/>
    <property type="project" value="TreeGrafter"/>
</dbReference>
<proteinExistence type="inferred from homology"/>
<dbReference type="InterPro" id="IPR019926">
    <property type="entry name" value="Ribosomal_uL3_CS"/>
</dbReference>
<dbReference type="InterPro" id="IPR019927">
    <property type="entry name" value="Ribosomal_uL3_bac/org-type"/>
</dbReference>
<dbReference type="EMBL" id="CAEZYK010000047">
    <property type="protein sequence ID" value="CAB4725017.1"/>
    <property type="molecule type" value="Genomic_DNA"/>
</dbReference>
<gene>
    <name evidence="6" type="ORF">UFOPK2683_00917</name>
    <name evidence="7" type="ORF">UFOPK3605_00901</name>
    <name evidence="8" type="ORF">UFOPK3897_01036</name>
    <name evidence="9" type="ORF">UFOPK4121_00959</name>
</gene>
<evidence type="ECO:0000313" key="6">
    <source>
        <dbReference type="EMBL" id="CAB4725017.1"/>
    </source>
</evidence>
<dbReference type="EMBL" id="CAFBPQ010000027">
    <property type="protein sequence ID" value="CAB5025976.1"/>
    <property type="molecule type" value="Genomic_DNA"/>
</dbReference>
<evidence type="ECO:0000313" key="8">
    <source>
        <dbReference type="EMBL" id="CAB4979666.1"/>
    </source>
</evidence>
<dbReference type="Pfam" id="PF00297">
    <property type="entry name" value="Ribosomal_L3"/>
    <property type="match status" value="1"/>
</dbReference>
<dbReference type="FunFam" id="2.40.30.10:FF:000004">
    <property type="entry name" value="50S ribosomal protein L3"/>
    <property type="match status" value="1"/>
</dbReference>
<dbReference type="NCBIfam" id="TIGR03625">
    <property type="entry name" value="L3_bact"/>
    <property type="match status" value="1"/>
</dbReference>
<keyword evidence="2" id="KW-0699">rRNA-binding</keyword>
<evidence type="ECO:0000256" key="2">
    <source>
        <dbReference type="ARBA" id="ARBA00022730"/>
    </source>
</evidence>
<reference evidence="6" key="1">
    <citation type="submission" date="2020-05" db="EMBL/GenBank/DDBJ databases">
        <authorList>
            <person name="Chiriac C."/>
            <person name="Salcher M."/>
            <person name="Ghai R."/>
            <person name="Kavagutti S V."/>
        </authorList>
    </citation>
    <scope>NUCLEOTIDE SEQUENCE</scope>
</reference>
<dbReference type="SUPFAM" id="SSF50447">
    <property type="entry name" value="Translation proteins"/>
    <property type="match status" value="1"/>
</dbReference>
<dbReference type="PANTHER" id="PTHR11229:SF16">
    <property type="entry name" value="LARGE RIBOSOMAL SUBUNIT PROTEIN UL3C"/>
    <property type="match status" value="1"/>
</dbReference>
<dbReference type="PROSITE" id="PS00474">
    <property type="entry name" value="RIBOSOMAL_L3"/>
    <property type="match status" value="1"/>
</dbReference>
<evidence type="ECO:0000256" key="1">
    <source>
        <dbReference type="ARBA" id="ARBA00006540"/>
    </source>
</evidence>
<evidence type="ECO:0000313" key="9">
    <source>
        <dbReference type="EMBL" id="CAB5025976.1"/>
    </source>
</evidence>
<dbReference type="EMBL" id="CAFBMM010000041">
    <property type="protein sequence ID" value="CAB4907953.1"/>
    <property type="molecule type" value="Genomic_DNA"/>
</dbReference>
<dbReference type="HAMAP" id="MF_01325_B">
    <property type="entry name" value="Ribosomal_uL3_B"/>
    <property type="match status" value="1"/>
</dbReference>
<dbReference type="AlphaFoldDB" id="A0A6J6RRH4"/>
<dbReference type="GO" id="GO:0019843">
    <property type="term" value="F:rRNA binding"/>
    <property type="evidence" value="ECO:0007669"/>
    <property type="project" value="UniProtKB-KW"/>
</dbReference>
<comment type="similarity">
    <text evidence="1">Belongs to the universal ribosomal protein uL3 family.</text>
</comment>
<evidence type="ECO:0000256" key="4">
    <source>
        <dbReference type="ARBA" id="ARBA00022980"/>
    </source>
</evidence>
<dbReference type="GO" id="GO:0003735">
    <property type="term" value="F:structural constituent of ribosome"/>
    <property type="evidence" value="ECO:0007669"/>
    <property type="project" value="InterPro"/>
</dbReference>
<evidence type="ECO:0000313" key="7">
    <source>
        <dbReference type="EMBL" id="CAB4907953.1"/>
    </source>
</evidence>
<dbReference type="PANTHER" id="PTHR11229">
    <property type="entry name" value="50S RIBOSOMAL PROTEIN L3"/>
    <property type="match status" value="1"/>
</dbReference>
<dbReference type="EMBL" id="CAFBOF010000021">
    <property type="protein sequence ID" value="CAB4979666.1"/>
    <property type="molecule type" value="Genomic_DNA"/>
</dbReference>
<dbReference type="Gene3D" id="2.40.30.10">
    <property type="entry name" value="Translation factors"/>
    <property type="match status" value="1"/>
</dbReference>
<evidence type="ECO:0000256" key="3">
    <source>
        <dbReference type="ARBA" id="ARBA00022884"/>
    </source>
</evidence>
<dbReference type="FunFam" id="3.30.160.810:FF:000001">
    <property type="entry name" value="50S ribosomal protein L3"/>
    <property type="match status" value="1"/>
</dbReference>
<dbReference type="GO" id="GO:0006412">
    <property type="term" value="P:translation"/>
    <property type="evidence" value="ECO:0007669"/>
    <property type="project" value="InterPro"/>
</dbReference>